<protein>
    <submittedName>
        <fullName evidence="1">Uncharacterized protein</fullName>
    </submittedName>
</protein>
<keyword evidence="2" id="KW-1185">Reference proteome</keyword>
<gene>
    <name evidence="1" type="ORF">C2S53_018616</name>
</gene>
<accession>A0AAD4J859</accession>
<dbReference type="EMBL" id="SDAM02000121">
    <property type="protein sequence ID" value="KAH6828739.1"/>
    <property type="molecule type" value="Genomic_DNA"/>
</dbReference>
<name>A0AAD4J859_PERFH</name>
<reference evidence="1 2" key="1">
    <citation type="journal article" date="2021" name="Nat. Commun.">
        <title>Incipient diploidization of the medicinal plant Perilla within 10,000 years.</title>
        <authorList>
            <person name="Zhang Y."/>
            <person name="Shen Q."/>
            <person name="Leng L."/>
            <person name="Zhang D."/>
            <person name="Chen S."/>
            <person name="Shi Y."/>
            <person name="Ning Z."/>
            <person name="Chen S."/>
        </authorList>
    </citation>
    <scope>NUCLEOTIDE SEQUENCE [LARGE SCALE GENOMIC DNA]</scope>
    <source>
        <strain evidence="2">cv. PC099</strain>
    </source>
</reference>
<organism evidence="1 2">
    <name type="scientific">Perilla frutescens var. hirtella</name>
    <name type="common">Perilla citriodora</name>
    <name type="synonym">Perilla setoyensis</name>
    <dbReference type="NCBI Taxonomy" id="608512"/>
    <lineage>
        <taxon>Eukaryota</taxon>
        <taxon>Viridiplantae</taxon>
        <taxon>Streptophyta</taxon>
        <taxon>Embryophyta</taxon>
        <taxon>Tracheophyta</taxon>
        <taxon>Spermatophyta</taxon>
        <taxon>Magnoliopsida</taxon>
        <taxon>eudicotyledons</taxon>
        <taxon>Gunneridae</taxon>
        <taxon>Pentapetalae</taxon>
        <taxon>asterids</taxon>
        <taxon>lamiids</taxon>
        <taxon>Lamiales</taxon>
        <taxon>Lamiaceae</taxon>
        <taxon>Nepetoideae</taxon>
        <taxon>Elsholtzieae</taxon>
        <taxon>Perilla</taxon>
    </lineage>
</organism>
<dbReference type="Proteomes" id="UP001190926">
    <property type="component" value="Unassembled WGS sequence"/>
</dbReference>
<dbReference type="AlphaFoldDB" id="A0AAD4J859"/>
<evidence type="ECO:0000313" key="2">
    <source>
        <dbReference type="Proteomes" id="UP001190926"/>
    </source>
</evidence>
<proteinExistence type="predicted"/>
<evidence type="ECO:0000313" key="1">
    <source>
        <dbReference type="EMBL" id="KAH6828739.1"/>
    </source>
</evidence>
<sequence>MLDSVSSGCNGAAISMAPADNTSAAEAATAADMELSVVRWRKICIFLRSY</sequence>
<comment type="caution">
    <text evidence="1">The sequence shown here is derived from an EMBL/GenBank/DDBJ whole genome shotgun (WGS) entry which is preliminary data.</text>
</comment>